<gene>
    <name evidence="2" type="ORF">NAV_LOCUS10200</name>
</gene>
<keyword evidence="3" id="KW-1185">Reference proteome</keyword>
<dbReference type="InterPro" id="IPR041588">
    <property type="entry name" value="Integrase_H2C2"/>
</dbReference>
<dbReference type="SUPFAM" id="SSF53098">
    <property type="entry name" value="Ribonuclease H-like"/>
    <property type="match status" value="1"/>
</dbReference>
<feature type="domain" description="Integrase catalytic" evidence="1">
    <location>
        <begin position="225"/>
        <end position="413"/>
    </location>
</feature>
<reference evidence="2 3" key="1">
    <citation type="submission" date="2018-08" db="EMBL/GenBank/DDBJ databases">
        <authorList>
            <person name="Laetsch R D."/>
            <person name="Stevens L."/>
            <person name="Kumar S."/>
            <person name="Blaxter L. M."/>
        </authorList>
    </citation>
    <scope>NUCLEOTIDE SEQUENCE [LARGE SCALE GENOMIC DNA]</scope>
</reference>
<organism evidence="2 3">
    <name type="scientific">Acanthocheilonema viteae</name>
    <name type="common">Filarial nematode worm</name>
    <name type="synonym">Dipetalonema viteae</name>
    <dbReference type="NCBI Taxonomy" id="6277"/>
    <lineage>
        <taxon>Eukaryota</taxon>
        <taxon>Metazoa</taxon>
        <taxon>Ecdysozoa</taxon>
        <taxon>Nematoda</taxon>
        <taxon>Chromadorea</taxon>
        <taxon>Rhabditida</taxon>
        <taxon>Spirurina</taxon>
        <taxon>Spiruromorpha</taxon>
        <taxon>Filarioidea</taxon>
        <taxon>Onchocercidae</taxon>
        <taxon>Acanthocheilonema</taxon>
    </lineage>
</organism>
<dbReference type="Pfam" id="PF17921">
    <property type="entry name" value="Integrase_H2C2"/>
    <property type="match status" value="1"/>
</dbReference>
<feature type="non-terminal residue" evidence="2">
    <location>
        <position position="1"/>
    </location>
</feature>
<dbReference type="InterPro" id="IPR036397">
    <property type="entry name" value="RNaseH_sf"/>
</dbReference>
<evidence type="ECO:0000259" key="1">
    <source>
        <dbReference type="PROSITE" id="PS50994"/>
    </source>
</evidence>
<dbReference type="PROSITE" id="PS50994">
    <property type="entry name" value="INTEGRASE"/>
    <property type="match status" value="1"/>
</dbReference>
<dbReference type="PANTHER" id="PTHR47331">
    <property type="entry name" value="PHD-TYPE DOMAIN-CONTAINING PROTEIN"/>
    <property type="match status" value="1"/>
</dbReference>
<dbReference type="GO" id="GO:0015074">
    <property type="term" value="P:DNA integration"/>
    <property type="evidence" value="ECO:0007669"/>
    <property type="project" value="InterPro"/>
</dbReference>
<evidence type="ECO:0000313" key="2">
    <source>
        <dbReference type="EMBL" id="VBB35409.1"/>
    </source>
</evidence>
<dbReference type="Gene3D" id="1.10.340.70">
    <property type="match status" value="1"/>
</dbReference>
<evidence type="ECO:0000313" key="3">
    <source>
        <dbReference type="Proteomes" id="UP000276991"/>
    </source>
</evidence>
<protein>
    <recommendedName>
        <fullName evidence="1">Integrase catalytic domain-containing protein</fullName>
    </recommendedName>
</protein>
<dbReference type="Gene3D" id="3.30.420.10">
    <property type="entry name" value="Ribonuclease H-like superfamily/Ribonuclease H"/>
    <property type="match status" value="1"/>
</dbReference>
<name>A0A498SWJ9_ACAVI</name>
<proteinExistence type="predicted"/>
<sequence>RKLGKNELWWYGPSWLKGNESSWPQWEFNFKEEIEEPKEKIIAKITTHTNASFTLINGSRFSKWLKLLRTTVRVLKFIKITSKGKFKWLQTLSIEKERFTSEDYNLAELILIKQAQAEGIIEDEKEKWNLYLDDQGLWRSLNRLESSELEVGSKRSIYLPRHNPITEFLIQQYHEDLIHAGVAHTLAEMRRKFWVPKGRSEVKRVLNKCRACKRWTTKPFKLPDMPNLPENRVTRSRTSAHVGLDYMGPLSVKIDSGLTKRWVALFTCFTTRAVHLELVENLSAECFLHIFRRFIARRGCPESILSDNASQFQLVFKTMEEQDIKLTNFFAKKGMVWKNIVPGAPWTGGVYERIIGLTKRAMKKAIGRRLLWERELITLITEIEGILNTRPLTSTNFDDYVIIRPIDFISPNAS</sequence>
<dbReference type="InterPro" id="IPR012337">
    <property type="entry name" value="RNaseH-like_sf"/>
</dbReference>
<dbReference type="Proteomes" id="UP000276991">
    <property type="component" value="Unassembled WGS sequence"/>
</dbReference>
<feature type="non-terminal residue" evidence="2">
    <location>
        <position position="414"/>
    </location>
</feature>
<dbReference type="PANTHER" id="PTHR47331:SF1">
    <property type="entry name" value="GAG-LIKE PROTEIN"/>
    <property type="match status" value="1"/>
</dbReference>
<dbReference type="InterPro" id="IPR001584">
    <property type="entry name" value="Integrase_cat-core"/>
</dbReference>
<dbReference type="STRING" id="6277.A0A498SWJ9"/>
<accession>A0A498SWJ9</accession>
<dbReference type="GO" id="GO:0003676">
    <property type="term" value="F:nucleic acid binding"/>
    <property type="evidence" value="ECO:0007669"/>
    <property type="project" value="InterPro"/>
</dbReference>
<dbReference type="OrthoDB" id="8019190at2759"/>
<dbReference type="AlphaFoldDB" id="A0A498SWJ9"/>
<dbReference type="EMBL" id="UPTC01005868">
    <property type="protein sequence ID" value="VBB35409.1"/>
    <property type="molecule type" value="Genomic_DNA"/>
</dbReference>